<gene>
    <name evidence="1" type="ORF">BJ138DRAFT_1149773</name>
</gene>
<dbReference type="EMBL" id="MU267667">
    <property type="protein sequence ID" value="KAH7911785.1"/>
    <property type="molecule type" value="Genomic_DNA"/>
</dbReference>
<protein>
    <submittedName>
        <fullName evidence="1">Uncharacterized protein</fullName>
    </submittedName>
</protein>
<keyword evidence="2" id="KW-1185">Reference proteome</keyword>
<name>A0ACB8AF26_9AGAM</name>
<sequence length="393" mass="42479">MAPVTFSGSLQTKKKAELLEIAQALRISDAGTKEDLQIRIKKHLDKNQADLEDAPAFAGLFGKKKSQPAFRRFMPPVEPKVSPVEESASTKTSGSSPRNTRSNHHTALLDPLGSVRQSTPISDMRDVSMMLKNPPFSPPADEEPSVIVENRSIREKELPRSPAKYIIPSPTKLQRTANAAVVKSSEVVTRQTVESLLDVRTFLSSSCNIWSLTAVLELLYIIYTLTPWKYAEIPLSPTQNTGFSVPYPPLAAFHSPTMWAAILNWSIPTLFIPALFGTVISFHPANMTSARAGRPTSPPLVPFDPLTASIIRLAAQFVYPFGLADTDVIGQSWRVVTAAVTVAFALVEAIFGAPGAFAKASTGVTTNSGSSPPLTNGKRVLVEEDTVIAVDAS</sequence>
<organism evidence="1 2">
    <name type="scientific">Hygrophoropsis aurantiaca</name>
    <dbReference type="NCBI Taxonomy" id="72124"/>
    <lineage>
        <taxon>Eukaryota</taxon>
        <taxon>Fungi</taxon>
        <taxon>Dikarya</taxon>
        <taxon>Basidiomycota</taxon>
        <taxon>Agaricomycotina</taxon>
        <taxon>Agaricomycetes</taxon>
        <taxon>Agaricomycetidae</taxon>
        <taxon>Boletales</taxon>
        <taxon>Coniophorineae</taxon>
        <taxon>Hygrophoropsidaceae</taxon>
        <taxon>Hygrophoropsis</taxon>
    </lineage>
</organism>
<evidence type="ECO:0000313" key="2">
    <source>
        <dbReference type="Proteomes" id="UP000790377"/>
    </source>
</evidence>
<comment type="caution">
    <text evidence="1">The sequence shown here is derived from an EMBL/GenBank/DDBJ whole genome shotgun (WGS) entry which is preliminary data.</text>
</comment>
<evidence type="ECO:0000313" key="1">
    <source>
        <dbReference type="EMBL" id="KAH7911785.1"/>
    </source>
</evidence>
<accession>A0ACB8AF26</accession>
<proteinExistence type="predicted"/>
<reference evidence="1" key="1">
    <citation type="journal article" date="2021" name="New Phytol.">
        <title>Evolutionary innovations through gain and loss of genes in the ectomycorrhizal Boletales.</title>
        <authorList>
            <person name="Wu G."/>
            <person name="Miyauchi S."/>
            <person name="Morin E."/>
            <person name="Kuo A."/>
            <person name="Drula E."/>
            <person name="Varga T."/>
            <person name="Kohler A."/>
            <person name="Feng B."/>
            <person name="Cao Y."/>
            <person name="Lipzen A."/>
            <person name="Daum C."/>
            <person name="Hundley H."/>
            <person name="Pangilinan J."/>
            <person name="Johnson J."/>
            <person name="Barry K."/>
            <person name="LaButti K."/>
            <person name="Ng V."/>
            <person name="Ahrendt S."/>
            <person name="Min B."/>
            <person name="Choi I.G."/>
            <person name="Park H."/>
            <person name="Plett J.M."/>
            <person name="Magnuson J."/>
            <person name="Spatafora J.W."/>
            <person name="Nagy L.G."/>
            <person name="Henrissat B."/>
            <person name="Grigoriev I.V."/>
            <person name="Yang Z.L."/>
            <person name="Xu J."/>
            <person name="Martin F.M."/>
        </authorList>
    </citation>
    <scope>NUCLEOTIDE SEQUENCE</scope>
    <source>
        <strain evidence="1">ATCC 28755</strain>
    </source>
</reference>
<dbReference type="Proteomes" id="UP000790377">
    <property type="component" value="Unassembled WGS sequence"/>
</dbReference>